<dbReference type="Pfam" id="PF10250">
    <property type="entry name" value="O-FucT"/>
    <property type="match status" value="1"/>
</dbReference>
<feature type="transmembrane region" description="Helical" evidence="4">
    <location>
        <begin position="20"/>
        <end position="39"/>
    </location>
</feature>
<keyword evidence="2" id="KW-0294">Fucose metabolism</keyword>
<keyword evidence="4" id="KW-1133">Transmembrane helix</keyword>
<dbReference type="GO" id="GO:0006004">
    <property type="term" value="P:fucose metabolic process"/>
    <property type="evidence" value="ECO:0007669"/>
    <property type="project" value="UniProtKB-KW"/>
</dbReference>
<dbReference type="PANTHER" id="PTHR31469">
    <property type="entry name" value="OS07G0633600 PROTEIN"/>
    <property type="match status" value="1"/>
</dbReference>
<evidence type="ECO:0008006" key="7">
    <source>
        <dbReference type="Google" id="ProtNLM"/>
    </source>
</evidence>
<organism evidence="5 6">
    <name type="scientific">Hondaea fermentalgiana</name>
    <dbReference type="NCBI Taxonomy" id="2315210"/>
    <lineage>
        <taxon>Eukaryota</taxon>
        <taxon>Sar</taxon>
        <taxon>Stramenopiles</taxon>
        <taxon>Bigyra</taxon>
        <taxon>Labyrinthulomycetes</taxon>
        <taxon>Thraustochytrida</taxon>
        <taxon>Thraustochytriidae</taxon>
        <taxon>Hondaea</taxon>
    </lineage>
</organism>
<name>A0A2R5GTX3_9STRA</name>
<evidence type="ECO:0000256" key="1">
    <source>
        <dbReference type="ARBA" id="ARBA00022679"/>
    </source>
</evidence>
<gene>
    <name evidence="5" type="ORF">FCC1311_105232</name>
</gene>
<evidence type="ECO:0000313" key="6">
    <source>
        <dbReference type="Proteomes" id="UP000241890"/>
    </source>
</evidence>
<protein>
    <recommendedName>
        <fullName evidence="7">O-fucosyltransferase family protein</fullName>
    </recommendedName>
</protein>
<evidence type="ECO:0000256" key="4">
    <source>
        <dbReference type="SAM" id="Phobius"/>
    </source>
</evidence>
<evidence type="ECO:0000256" key="3">
    <source>
        <dbReference type="ARBA" id="ARBA00023277"/>
    </source>
</evidence>
<dbReference type="InterPro" id="IPR019378">
    <property type="entry name" value="GDP-Fuc_O-FucTrfase"/>
</dbReference>
<evidence type="ECO:0000313" key="5">
    <source>
        <dbReference type="EMBL" id="GBG34300.1"/>
    </source>
</evidence>
<dbReference type="EMBL" id="BEYU01000186">
    <property type="protein sequence ID" value="GBG34300.1"/>
    <property type="molecule type" value="Genomic_DNA"/>
</dbReference>
<evidence type="ECO:0000256" key="2">
    <source>
        <dbReference type="ARBA" id="ARBA00023253"/>
    </source>
</evidence>
<reference evidence="5 6" key="1">
    <citation type="submission" date="2017-12" db="EMBL/GenBank/DDBJ databases">
        <title>Sequencing, de novo assembly and annotation of complete genome of a new Thraustochytrid species, strain FCC1311.</title>
        <authorList>
            <person name="Sedici K."/>
            <person name="Godart F."/>
            <person name="Aiese Cigliano R."/>
            <person name="Sanseverino W."/>
            <person name="Barakat M."/>
            <person name="Ortet P."/>
            <person name="Marechal E."/>
            <person name="Cagnac O."/>
            <person name="Amato A."/>
        </authorList>
    </citation>
    <scope>NUCLEOTIDE SEQUENCE [LARGE SCALE GENOMIC DNA]</scope>
</reference>
<dbReference type="Proteomes" id="UP000241890">
    <property type="component" value="Unassembled WGS sequence"/>
</dbReference>
<dbReference type="InParanoid" id="A0A2R5GTX3"/>
<keyword evidence="4" id="KW-0472">Membrane</keyword>
<proteinExistence type="predicted"/>
<keyword evidence="3" id="KW-0119">Carbohydrate metabolism</keyword>
<dbReference type="CDD" id="cd11296">
    <property type="entry name" value="O-FucT_like"/>
    <property type="match status" value="1"/>
</dbReference>
<accession>A0A2R5GTX3</accession>
<dbReference type="AlphaFoldDB" id="A0A2R5GTX3"/>
<dbReference type="PANTHER" id="PTHR31469:SF8">
    <property type="entry name" value="OS07G0641000 PROTEIN"/>
    <property type="match status" value="1"/>
</dbReference>
<dbReference type="Gene3D" id="3.40.50.11340">
    <property type="match status" value="1"/>
</dbReference>
<keyword evidence="6" id="KW-1185">Reference proteome</keyword>
<dbReference type="GO" id="GO:0016740">
    <property type="term" value="F:transferase activity"/>
    <property type="evidence" value="ECO:0007669"/>
    <property type="project" value="UniProtKB-KW"/>
</dbReference>
<comment type="caution">
    <text evidence="5">The sequence shown here is derived from an EMBL/GenBank/DDBJ whole genome shotgun (WGS) entry which is preliminary data.</text>
</comment>
<keyword evidence="1" id="KW-0808">Transferase</keyword>
<sequence>MRSRQQPAARAEGFKERVTWVHLLVGIVVWVIFVFSYHARTEESTGLAQPEPLRPQAPAEAGALRAARGADGGFVAPTLPLDGHSADVVAEFGVAAASSLAALQSKLYYWKLDPLYNSGIGRLPTSPGDRYVLFLTDCGGFNNIRMAFEYFVLMAWLTRRTLVLPPPAGWYLIDFGPMKRMQMTTSKHSVTEYKEFFDIEHLQAAVPIISAEEFVRREGDRLALPANLVDADWSSPESERAWKSWMKSSASDNEQRYSLPWSPLSKLVMFPSIAAVQAQYPDGVPRDFVHHRELVELTPAMNAAPLISFPSCRNNEDFRFLVQVNTFAAFADEALSRSYKRMLRDHVHYRSIVFDIAARVIRELGPFRFAALHVRRNDLQYKEVFLSAQDTLNNVRALLRPGEKLYIATDETNANFFEAFEKEYEVFQWKDFFGPRGNYALRGVDIPRKLEGCIEQVICALARVFAGTLESTFSSYIFRLRGYYHAPNTEVYFNTLKYTGNVKQDRARTYSRKPLKGQIYKSEHPSIWEDAELPHTTW</sequence>
<dbReference type="OrthoDB" id="1882547at2759"/>
<keyword evidence="4" id="KW-0812">Transmembrane</keyword>
<dbReference type="Gene3D" id="3.40.50.11350">
    <property type="match status" value="1"/>
</dbReference>